<evidence type="ECO:0000259" key="5">
    <source>
        <dbReference type="Pfam" id="PF04542"/>
    </source>
</evidence>
<dbReference type="Proteomes" id="UP000422108">
    <property type="component" value="Chromosome"/>
</dbReference>
<protein>
    <submittedName>
        <fullName evidence="7">RNA polymerase sigma factor</fullName>
    </submittedName>
</protein>
<evidence type="ECO:0000313" key="7">
    <source>
        <dbReference type="EMBL" id="BBO90570.1"/>
    </source>
</evidence>
<accession>A0A5K8AF61</accession>
<keyword evidence="3" id="KW-0731">Sigma factor</keyword>
<evidence type="ECO:0000259" key="6">
    <source>
        <dbReference type="Pfam" id="PF08281"/>
    </source>
</evidence>
<dbReference type="GO" id="GO:0003677">
    <property type="term" value="F:DNA binding"/>
    <property type="evidence" value="ECO:0007669"/>
    <property type="project" value="InterPro"/>
</dbReference>
<gene>
    <name evidence="7" type="primary">hurI</name>
    <name evidence="7" type="ORF">DSCOOX_37500</name>
</gene>
<evidence type="ECO:0000256" key="3">
    <source>
        <dbReference type="ARBA" id="ARBA00023082"/>
    </source>
</evidence>
<dbReference type="SUPFAM" id="SSF88946">
    <property type="entry name" value="Sigma2 domain of RNA polymerase sigma factors"/>
    <property type="match status" value="1"/>
</dbReference>
<dbReference type="InterPro" id="IPR014284">
    <property type="entry name" value="RNA_pol_sigma-70_dom"/>
</dbReference>
<dbReference type="InterPro" id="IPR007627">
    <property type="entry name" value="RNA_pol_sigma70_r2"/>
</dbReference>
<feature type="domain" description="RNA polymerase sigma-70 region 2" evidence="5">
    <location>
        <begin position="27"/>
        <end position="93"/>
    </location>
</feature>
<dbReference type="Pfam" id="PF04542">
    <property type="entry name" value="Sigma70_r2"/>
    <property type="match status" value="1"/>
</dbReference>
<dbReference type="Gene3D" id="1.10.1740.10">
    <property type="match status" value="1"/>
</dbReference>
<dbReference type="GO" id="GO:0016987">
    <property type="term" value="F:sigma factor activity"/>
    <property type="evidence" value="ECO:0007669"/>
    <property type="project" value="UniProtKB-KW"/>
</dbReference>
<comment type="similarity">
    <text evidence="1">Belongs to the sigma-70 factor family. ECF subfamily.</text>
</comment>
<dbReference type="InterPro" id="IPR013325">
    <property type="entry name" value="RNA_pol_sigma_r2"/>
</dbReference>
<evidence type="ECO:0000256" key="4">
    <source>
        <dbReference type="ARBA" id="ARBA00023163"/>
    </source>
</evidence>
<dbReference type="Gene3D" id="1.10.10.10">
    <property type="entry name" value="Winged helix-like DNA-binding domain superfamily/Winged helix DNA-binding domain"/>
    <property type="match status" value="1"/>
</dbReference>
<keyword evidence="2" id="KW-0805">Transcription regulation</keyword>
<dbReference type="InterPro" id="IPR039425">
    <property type="entry name" value="RNA_pol_sigma-70-like"/>
</dbReference>
<feature type="domain" description="RNA polymerase sigma factor 70 region 4 type 2" evidence="6">
    <location>
        <begin position="126"/>
        <end position="176"/>
    </location>
</feature>
<name>A0A5K8AF61_9BACT</name>
<dbReference type="NCBIfam" id="TIGR02937">
    <property type="entry name" value="sigma70-ECF"/>
    <property type="match status" value="1"/>
</dbReference>
<dbReference type="InterPro" id="IPR013324">
    <property type="entry name" value="RNA_pol_sigma_r3/r4-like"/>
</dbReference>
<keyword evidence="8" id="KW-1185">Reference proteome</keyword>
<evidence type="ECO:0000313" key="8">
    <source>
        <dbReference type="Proteomes" id="UP000422108"/>
    </source>
</evidence>
<dbReference type="EMBL" id="AP021879">
    <property type="protein sequence ID" value="BBO90570.1"/>
    <property type="molecule type" value="Genomic_DNA"/>
</dbReference>
<dbReference type="GO" id="GO:0006352">
    <property type="term" value="P:DNA-templated transcription initiation"/>
    <property type="evidence" value="ECO:0007669"/>
    <property type="project" value="InterPro"/>
</dbReference>
<dbReference type="AlphaFoldDB" id="A0A5K8AF61"/>
<organism evidence="7 8">
    <name type="scientific">Desulfosarcina ovata subsp. ovata</name>
    <dbReference type="NCBI Taxonomy" id="2752305"/>
    <lineage>
        <taxon>Bacteria</taxon>
        <taxon>Pseudomonadati</taxon>
        <taxon>Thermodesulfobacteriota</taxon>
        <taxon>Desulfobacteria</taxon>
        <taxon>Desulfobacterales</taxon>
        <taxon>Desulfosarcinaceae</taxon>
        <taxon>Desulfosarcina</taxon>
    </lineage>
</organism>
<dbReference type="Pfam" id="PF08281">
    <property type="entry name" value="Sigma70_r4_2"/>
    <property type="match status" value="1"/>
</dbReference>
<sequence length="185" mass="21020">MVRVSKGTPEIEMEAGFMNSQADVQTLYIDHHRWLVNWLRHRLGGLDDARDLAQDTFVRVLRRPVEIGGLRKPRAWLATIAHGLMVDHVRHRDLERAYCSALADVPEPEAPSIEGRVMLLDILAHIDAMLDGLGPKVRSAFLLSRLMGLSYPEIAVQLEVSLSSVEKYMAKAYRHCMVMRDGCYR</sequence>
<evidence type="ECO:0000256" key="1">
    <source>
        <dbReference type="ARBA" id="ARBA00010641"/>
    </source>
</evidence>
<keyword evidence="4" id="KW-0804">Transcription</keyword>
<evidence type="ECO:0000256" key="2">
    <source>
        <dbReference type="ARBA" id="ARBA00023015"/>
    </source>
</evidence>
<proteinExistence type="inferred from homology"/>
<dbReference type="InterPro" id="IPR013249">
    <property type="entry name" value="RNA_pol_sigma70_r4_t2"/>
</dbReference>
<dbReference type="InterPro" id="IPR036388">
    <property type="entry name" value="WH-like_DNA-bd_sf"/>
</dbReference>
<reference evidence="7 8" key="1">
    <citation type="submission" date="2019-11" db="EMBL/GenBank/DDBJ databases">
        <title>Comparative genomics of hydrocarbon-degrading Desulfosarcina strains.</title>
        <authorList>
            <person name="Watanabe M."/>
            <person name="Kojima H."/>
            <person name="Fukui M."/>
        </authorList>
    </citation>
    <scope>NUCLEOTIDE SEQUENCE [LARGE SCALE GENOMIC DNA]</scope>
    <source>
        <strain evidence="8">oXyS1</strain>
    </source>
</reference>
<dbReference type="SUPFAM" id="SSF88659">
    <property type="entry name" value="Sigma3 and sigma4 domains of RNA polymerase sigma factors"/>
    <property type="match status" value="1"/>
</dbReference>
<dbReference type="PANTHER" id="PTHR43133">
    <property type="entry name" value="RNA POLYMERASE ECF-TYPE SIGMA FACTO"/>
    <property type="match status" value="1"/>
</dbReference>
<dbReference type="PANTHER" id="PTHR43133:SF63">
    <property type="entry name" value="RNA POLYMERASE SIGMA FACTOR FECI-RELATED"/>
    <property type="match status" value="1"/>
</dbReference>